<organism evidence="3 4">
    <name type="scientific">Rhodofomes roseus</name>
    <dbReference type="NCBI Taxonomy" id="34475"/>
    <lineage>
        <taxon>Eukaryota</taxon>
        <taxon>Fungi</taxon>
        <taxon>Dikarya</taxon>
        <taxon>Basidiomycota</taxon>
        <taxon>Agaricomycotina</taxon>
        <taxon>Agaricomycetes</taxon>
        <taxon>Polyporales</taxon>
        <taxon>Rhodofomes</taxon>
    </lineage>
</organism>
<dbReference type="AlphaFoldDB" id="A0A4Y9YP70"/>
<dbReference type="STRING" id="34475.A0A4Y9YP70"/>
<feature type="compositionally biased region" description="Basic residues" evidence="1">
    <location>
        <begin position="1"/>
        <end position="10"/>
    </location>
</feature>
<dbReference type="GO" id="GO:0005737">
    <property type="term" value="C:cytoplasm"/>
    <property type="evidence" value="ECO:0007669"/>
    <property type="project" value="TreeGrafter"/>
</dbReference>
<evidence type="ECO:0000259" key="2">
    <source>
        <dbReference type="Pfam" id="PF10354"/>
    </source>
</evidence>
<dbReference type="GO" id="GO:0070475">
    <property type="term" value="P:rRNA base methylation"/>
    <property type="evidence" value="ECO:0007669"/>
    <property type="project" value="InterPro"/>
</dbReference>
<dbReference type="GO" id="GO:0070042">
    <property type="term" value="F:rRNA (uridine-N3-)-methyltransferase activity"/>
    <property type="evidence" value="ECO:0007669"/>
    <property type="project" value="InterPro"/>
</dbReference>
<sequence>MAKGKGKKTSLKAALSSQQSRLKKKQEAAHAEQIDKAKQSARAKGKAKALPPRPTIPFEPTDRILLIGEGNFSFARALVFDAPSALEFLPPGNVTATAYDSEDDCYSKYPDAPEVVATLRKKGVQVIFNVDATRLEKHTALKGTKWDKIVWNFPHAGRGITDQDRNIRSNQILIVCFLRSAAHFLATGPVPTIMQPRKRKADPDEEEDDAPENAEEGDASDLAVSPRGSILITLRNVPPYTQWDVPRLAKKPPPPASSSTQPVPRFVQLRSFVFHRALWKGYEHRMTKGERAHGEGKTGEGALEYERMHIMIFFCHEHMASIVANSKAQDN</sequence>
<feature type="compositionally biased region" description="Acidic residues" evidence="1">
    <location>
        <begin position="203"/>
        <end position="219"/>
    </location>
</feature>
<evidence type="ECO:0000313" key="4">
    <source>
        <dbReference type="Proteomes" id="UP000298390"/>
    </source>
</evidence>
<evidence type="ECO:0000313" key="3">
    <source>
        <dbReference type="EMBL" id="TFY63321.1"/>
    </source>
</evidence>
<proteinExistence type="predicted"/>
<dbReference type="Pfam" id="PF10354">
    <property type="entry name" value="BMT5-like"/>
    <property type="match status" value="1"/>
</dbReference>
<feature type="domain" description="25S rRNA (uridine-N(3))-methyltransferase BMT5-like" evidence="2">
    <location>
        <begin position="65"/>
        <end position="285"/>
    </location>
</feature>
<accession>A0A4Y9YP70</accession>
<dbReference type="Proteomes" id="UP000298390">
    <property type="component" value="Unassembled WGS sequence"/>
</dbReference>
<feature type="region of interest" description="Disordered" evidence="1">
    <location>
        <begin position="194"/>
        <end position="222"/>
    </location>
</feature>
<dbReference type="PANTHER" id="PTHR11538:SF26">
    <property type="entry name" value="FERREDOXIN-FOLD ANTICODON-BINDING DOMAIN-CONTAINING PROTEIN 1"/>
    <property type="match status" value="1"/>
</dbReference>
<feature type="compositionally biased region" description="Basic and acidic residues" evidence="1">
    <location>
        <begin position="25"/>
        <end position="38"/>
    </location>
</feature>
<dbReference type="InterPro" id="IPR019446">
    <property type="entry name" value="BMT5-like"/>
</dbReference>
<protein>
    <recommendedName>
        <fullName evidence="2">25S rRNA (uridine-N(3))-methyltransferase BMT5-like domain-containing protein</fullName>
    </recommendedName>
</protein>
<dbReference type="PANTHER" id="PTHR11538">
    <property type="entry name" value="PHENYLALANYL-TRNA SYNTHETASE"/>
    <property type="match status" value="1"/>
</dbReference>
<evidence type="ECO:0000256" key="1">
    <source>
        <dbReference type="SAM" id="MobiDB-lite"/>
    </source>
</evidence>
<comment type="caution">
    <text evidence="3">The sequence shown here is derived from an EMBL/GenBank/DDBJ whole genome shotgun (WGS) entry which is preliminary data.</text>
</comment>
<gene>
    <name evidence="3" type="ORF">EVJ58_g3320</name>
</gene>
<dbReference type="EMBL" id="SEKV01000134">
    <property type="protein sequence ID" value="TFY63321.1"/>
    <property type="molecule type" value="Genomic_DNA"/>
</dbReference>
<feature type="region of interest" description="Disordered" evidence="1">
    <location>
        <begin position="1"/>
        <end position="56"/>
    </location>
</feature>
<reference evidence="3 4" key="1">
    <citation type="submission" date="2019-01" db="EMBL/GenBank/DDBJ databases">
        <title>Genome sequencing of the rare red list fungi Fomitopsis rosea.</title>
        <authorList>
            <person name="Buettner E."/>
            <person name="Kellner H."/>
        </authorList>
    </citation>
    <scope>NUCLEOTIDE SEQUENCE [LARGE SCALE GENOMIC DNA]</scope>
    <source>
        <strain evidence="3 4">DSM 105464</strain>
    </source>
</reference>
<name>A0A4Y9YP70_9APHY</name>